<reference evidence="4 5" key="2">
    <citation type="journal article" date="2015" name="MBio">
        <title>Genome-Resolved Metagenomic Analysis Reveals Roles for Candidate Phyla and Other Microbial Community Members in Biogeochemical Transformations in Oil Reservoirs.</title>
        <authorList>
            <person name="Hu P."/>
            <person name="Tom L."/>
            <person name="Singh A."/>
            <person name="Thomas B.C."/>
            <person name="Baker B.J."/>
            <person name="Piceno Y.M."/>
            <person name="Andersen G.L."/>
            <person name="Banfield J.F."/>
        </authorList>
    </citation>
    <scope>NUCLEOTIDE SEQUENCE [LARGE SCALE GENOMIC DNA]</scope>
    <source>
        <strain evidence="2">57_489</strain>
    </source>
</reference>
<gene>
    <name evidence="2" type="ORF">XD72_1987</name>
    <name evidence="3" type="ORF">XE07_0834</name>
</gene>
<organism evidence="3 4">
    <name type="scientific">Methanothrix harundinacea</name>
    <dbReference type="NCBI Taxonomy" id="301375"/>
    <lineage>
        <taxon>Archaea</taxon>
        <taxon>Methanobacteriati</taxon>
        <taxon>Methanobacteriota</taxon>
        <taxon>Stenosarchaea group</taxon>
        <taxon>Methanomicrobia</taxon>
        <taxon>Methanotrichales</taxon>
        <taxon>Methanotrichaceae</taxon>
        <taxon>Methanothrix</taxon>
    </lineage>
</organism>
<dbReference type="SUPFAM" id="SSF53807">
    <property type="entry name" value="Helical backbone' metal receptor"/>
    <property type="match status" value="1"/>
</dbReference>
<proteinExistence type="predicted"/>
<dbReference type="InterPro" id="IPR050902">
    <property type="entry name" value="ABC_Transporter_SBP"/>
</dbReference>
<dbReference type="EMBL" id="LGFT01000058">
    <property type="protein sequence ID" value="KUK43634.1"/>
    <property type="molecule type" value="Genomic_DNA"/>
</dbReference>
<comment type="caution">
    <text evidence="3">The sequence shown here is derived from an EMBL/GenBank/DDBJ whole genome shotgun (WGS) entry which is preliminary data.</text>
</comment>
<dbReference type="PATRIC" id="fig|301375.6.peg.2176"/>
<name>A0A101IKI4_9EURY</name>
<feature type="domain" description="Fe/B12 periplasmic-binding" evidence="1">
    <location>
        <begin position="111"/>
        <end position="385"/>
    </location>
</feature>
<protein>
    <submittedName>
        <fullName evidence="3">Periplasmic binding protein</fullName>
    </submittedName>
</protein>
<accession>A0A101IKI4</accession>
<dbReference type="AlphaFoldDB" id="A0A101IKI4"/>
<evidence type="ECO:0000313" key="4">
    <source>
        <dbReference type="Proteomes" id="UP000053961"/>
    </source>
</evidence>
<dbReference type="PANTHER" id="PTHR30535">
    <property type="entry name" value="VITAMIN B12-BINDING PROTEIN"/>
    <property type="match status" value="1"/>
</dbReference>
<evidence type="ECO:0000313" key="2">
    <source>
        <dbReference type="EMBL" id="KUK43634.1"/>
    </source>
</evidence>
<dbReference type="Pfam" id="PF01497">
    <property type="entry name" value="Peripla_BP_2"/>
    <property type="match status" value="1"/>
</dbReference>
<dbReference type="Proteomes" id="UP000057043">
    <property type="component" value="Unassembled WGS sequence"/>
</dbReference>
<evidence type="ECO:0000313" key="5">
    <source>
        <dbReference type="Proteomes" id="UP000057043"/>
    </source>
</evidence>
<evidence type="ECO:0000313" key="3">
    <source>
        <dbReference type="EMBL" id="KUK96748.1"/>
    </source>
</evidence>
<reference evidence="3" key="1">
    <citation type="journal article" date="2015" name="MBio">
        <title>Genome-resolved metagenomic analysis reveals roles for candidate phyla and other microbial community members in biogeochemical transformations in oil reservoirs.</title>
        <authorList>
            <person name="Hu P."/>
            <person name="Tom L."/>
            <person name="Singh A."/>
            <person name="Thomas B.C."/>
            <person name="Baker B.J."/>
            <person name="Piceno Y.M."/>
            <person name="Andersen G.L."/>
            <person name="Banfield J.F."/>
        </authorList>
    </citation>
    <scope>NUCLEOTIDE SEQUENCE [LARGE SCALE GENOMIC DNA]</scope>
    <source>
        <strain evidence="3">56_747</strain>
    </source>
</reference>
<dbReference type="PANTHER" id="PTHR30535:SF34">
    <property type="entry name" value="MOLYBDATE-BINDING PROTEIN MOLA"/>
    <property type="match status" value="1"/>
</dbReference>
<evidence type="ECO:0000259" key="1">
    <source>
        <dbReference type="PROSITE" id="PS50983"/>
    </source>
</evidence>
<dbReference type="EMBL" id="LGHB01000008">
    <property type="protein sequence ID" value="KUK96748.1"/>
    <property type="molecule type" value="Genomic_DNA"/>
</dbReference>
<dbReference type="Proteomes" id="UP000053961">
    <property type="component" value="Unassembled WGS sequence"/>
</dbReference>
<dbReference type="Gene3D" id="3.40.50.1980">
    <property type="entry name" value="Nitrogenase molybdenum iron protein domain"/>
    <property type="match status" value="2"/>
</dbReference>
<sequence>MEKMALIVVFLAFISPNITPVIAADYTLGIFGNADMDDTINEDDVKYVRGIIDGTNEATDLADANYDGQIDEDDIAQIETIISGDERSLTIETFTIYEGAKVVTVPTPVERVVVLAISGGEAAKCVNSADKVVGVGSGFSEDKNLAIFPDLSRLAKVGKWSDPDIEAIVSLDPDLVIADLRWPDPEKLEDKLQGFGIPVVRMGFTYPDFSLQEMMILGYLLDEKDSAEEFVAFEEGCLNLIEDRLAALSNVERPRVYPMYSIWKPGSEGSIVHMLCLMAGGANVAADLRGGTGGMYPEVDLEWLIVADPEVMFQWSAPGGYNADDISEMETEWVEITSRPELANVTAIKEQKIYLFTTEITSRPCWFVSLAYLAKFLHPDIFDDLDPQAIHQEYLTRFQGLDYDLDEHGVFVYPPLKES</sequence>
<dbReference type="PROSITE" id="PS50983">
    <property type="entry name" value="FE_B12_PBP"/>
    <property type="match status" value="1"/>
</dbReference>
<dbReference type="InterPro" id="IPR002491">
    <property type="entry name" value="ABC_transptr_periplasmic_BD"/>
</dbReference>
<dbReference type="CDD" id="cd14256">
    <property type="entry name" value="Dockerin_I"/>
    <property type="match status" value="1"/>
</dbReference>